<accession>A0ABV0GIW2</accession>
<evidence type="ECO:0000313" key="2">
    <source>
        <dbReference type="EMBL" id="MEO3715038.1"/>
    </source>
</evidence>
<reference evidence="2 3" key="1">
    <citation type="submission" date="2024-05" db="EMBL/GenBank/DDBJ databases">
        <title>Roseateles sp. 2.12 16S ribosomal RNA gene Genome sequencing and assembly.</title>
        <authorList>
            <person name="Woo H."/>
        </authorList>
    </citation>
    <scope>NUCLEOTIDE SEQUENCE [LARGE SCALE GENOMIC DNA]</scope>
    <source>
        <strain evidence="2 3">2.12</strain>
    </source>
</reference>
<gene>
    <name evidence="2" type="ORF">ABDJ40_19910</name>
</gene>
<name>A0ABV0GIW2_9BURK</name>
<keyword evidence="1" id="KW-0732">Signal</keyword>
<evidence type="ECO:0000313" key="3">
    <source>
        <dbReference type="Proteomes" id="UP001462640"/>
    </source>
</evidence>
<dbReference type="Proteomes" id="UP001462640">
    <property type="component" value="Unassembled WGS sequence"/>
</dbReference>
<proteinExistence type="predicted"/>
<keyword evidence="3" id="KW-1185">Reference proteome</keyword>
<dbReference type="SUPFAM" id="SSF53850">
    <property type="entry name" value="Periplasmic binding protein-like II"/>
    <property type="match status" value="1"/>
</dbReference>
<sequence length="262" mass="28355">MPPFAAVGWVLCLLLLGSSWARAVPQTAPPASAPPPPWPVLRLCTSDSPFVPYTAPDGSGSSQRLLAQALQGLPLRLQSYVAPRSRCLLDARAGQAEALIGVFDPERLAWARYPMRGDQPDGSQALAAGRFLVYRRVGSPADWDGERFSQLQGAPVGVRLGFSYGGALARSAAPIDDKATSAEQLLRKLAKGRVALAIVQEAQGELLRQQGLEAPIEALPRPFSSFELHLILTQRFEQQHPALARQLWQRIGQLRARQAGSP</sequence>
<dbReference type="RefSeq" id="WP_347612276.1">
    <property type="nucleotide sequence ID" value="NZ_JBDPZC010000011.1"/>
</dbReference>
<protein>
    <recommendedName>
        <fullName evidence="4">Solute-binding protein family 3/N-terminal domain-containing protein</fullName>
    </recommendedName>
</protein>
<feature type="signal peptide" evidence="1">
    <location>
        <begin position="1"/>
        <end position="23"/>
    </location>
</feature>
<comment type="caution">
    <text evidence="2">The sequence shown here is derived from an EMBL/GenBank/DDBJ whole genome shotgun (WGS) entry which is preliminary data.</text>
</comment>
<organism evidence="2 3">
    <name type="scientific">Roseateles flavus</name>
    <dbReference type="NCBI Taxonomy" id="3149041"/>
    <lineage>
        <taxon>Bacteria</taxon>
        <taxon>Pseudomonadati</taxon>
        <taxon>Pseudomonadota</taxon>
        <taxon>Betaproteobacteria</taxon>
        <taxon>Burkholderiales</taxon>
        <taxon>Sphaerotilaceae</taxon>
        <taxon>Roseateles</taxon>
    </lineage>
</organism>
<feature type="chain" id="PRO_5046513676" description="Solute-binding protein family 3/N-terminal domain-containing protein" evidence="1">
    <location>
        <begin position="24"/>
        <end position="262"/>
    </location>
</feature>
<evidence type="ECO:0008006" key="4">
    <source>
        <dbReference type="Google" id="ProtNLM"/>
    </source>
</evidence>
<dbReference type="EMBL" id="JBDPZC010000011">
    <property type="protein sequence ID" value="MEO3715038.1"/>
    <property type="molecule type" value="Genomic_DNA"/>
</dbReference>
<evidence type="ECO:0000256" key="1">
    <source>
        <dbReference type="SAM" id="SignalP"/>
    </source>
</evidence>